<dbReference type="SUPFAM" id="SSF103473">
    <property type="entry name" value="MFS general substrate transporter"/>
    <property type="match status" value="1"/>
</dbReference>
<feature type="transmembrane region" description="Helical" evidence="1">
    <location>
        <begin position="7"/>
        <end position="27"/>
    </location>
</feature>
<evidence type="ECO:0000313" key="3">
    <source>
        <dbReference type="EMBL" id="GAJ06333.1"/>
    </source>
</evidence>
<dbReference type="AlphaFoldDB" id="X1TLW2"/>
<dbReference type="GO" id="GO:0022857">
    <property type="term" value="F:transmembrane transporter activity"/>
    <property type="evidence" value="ECO:0007669"/>
    <property type="project" value="InterPro"/>
</dbReference>
<dbReference type="InterPro" id="IPR050327">
    <property type="entry name" value="Proton-linked_MCT"/>
</dbReference>
<accession>X1TLW2</accession>
<gene>
    <name evidence="3" type="ORF">S12H4_45081</name>
</gene>
<sequence length="91" mass="10045">MIRRPHFFYGWVIVGLAIVGGTLVYGIRHSFSVFFPPILDEFGWSRGSTAIMLSLNVLIYGLLAPVAGSLADRWKPRRVMPIGIITLGLAT</sequence>
<feature type="domain" description="Major facilitator superfamily (MFS) profile" evidence="2">
    <location>
        <begin position="1"/>
        <end position="91"/>
    </location>
</feature>
<evidence type="ECO:0000259" key="2">
    <source>
        <dbReference type="PROSITE" id="PS50850"/>
    </source>
</evidence>
<proteinExistence type="predicted"/>
<dbReference type="PANTHER" id="PTHR11360">
    <property type="entry name" value="MONOCARBOXYLATE TRANSPORTER"/>
    <property type="match status" value="1"/>
</dbReference>
<organism evidence="3">
    <name type="scientific">marine sediment metagenome</name>
    <dbReference type="NCBI Taxonomy" id="412755"/>
    <lineage>
        <taxon>unclassified sequences</taxon>
        <taxon>metagenomes</taxon>
        <taxon>ecological metagenomes</taxon>
    </lineage>
</organism>
<dbReference type="InterPro" id="IPR011701">
    <property type="entry name" value="MFS"/>
</dbReference>
<reference evidence="3" key="1">
    <citation type="journal article" date="2014" name="Front. Microbiol.">
        <title>High frequency of phylogenetically diverse reductive dehalogenase-homologous genes in deep subseafloor sedimentary metagenomes.</title>
        <authorList>
            <person name="Kawai M."/>
            <person name="Futagami T."/>
            <person name="Toyoda A."/>
            <person name="Takaki Y."/>
            <person name="Nishi S."/>
            <person name="Hori S."/>
            <person name="Arai W."/>
            <person name="Tsubouchi T."/>
            <person name="Morono Y."/>
            <person name="Uchiyama I."/>
            <person name="Ito T."/>
            <person name="Fujiyama A."/>
            <person name="Inagaki F."/>
            <person name="Takami H."/>
        </authorList>
    </citation>
    <scope>NUCLEOTIDE SEQUENCE</scope>
    <source>
        <strain evidence="3">Expedition CK06-06</strain>
    </source>
</reference>
<keyword evidence="1" id="KW-0812">Transmembrane</keyword>
<dbReference type="PROSITE" id="PS50850">
    <property type="entry name" value="MFS"/>
    <property type="match status" value="1"/>
</dbReference>
<dbReference type="EMBL" id="BARW01027836">
    <property type="protein sequence ID" value="GAJ06333.1"/>
    <property type="molecule type" value="Genomic_DNA"/>
</dbReference>
<dbReference type="Gene3D" id="1.20.1250.20">
    <property type="entry name" value="MFS general substrate transporter like domains"/>
    <property type="match status" value="1"/>
</dbReference>
<dbReference type="InterPro" id="IPR020846">
    <property type="entry name" value="MFS_dom"/>
</dbReference>
<feature type="non-terminal residue" evidence="3">
    <location>
        <position position="91"/>
    </location>
</feature>
<comment type="caution">
    <text evidence="3">The sequence shown here is derived from an EMBL/GenBank/DDBJ whole genome shotgun (WGS) entry which is preliminary data.</text>
</comment>
<feature type="transmembrane region" description="Helical" evidence="1">
    <location>
        <begin position="47"/>
        <end position="71"/>
    </location>
</feature>
<name>X1TLW2_9ZZZZ</name>
<dbReference type="Pfam" id="PF07690">
    <property type="entry name" value="MFS_1"/>
    <property type="match status" value="1"/>
</dbReference>
<evidence type="ECO:0000256" key="1">
    <source>
        <dbReference type="SAM" id="Phobius"/>
    </source>
</evidence>
<keyword evidence="1" id="KW-1133">Transmembrane helix</keyword>
<dbReference type="InterPro" id="IPR036259">
    <property type="entry name" value="MFS_trans_sf"/>
</dbReference>
<protein>
    <recommendedName>
        <fullName evidence="2">Major facilitator superfamily (MFS) profile domain-containing protein</fullName>
    </recommendedName>
</protein>
<keyword evidence="1" id="KW-0472">Membrane</keyword>
<dbReference type="PANTHER" id="PTHR11360:SF284">
    <property type="entry name" value="EG:103B4.3 PROTEIN-RELATED"/>
    <property type="match status" value="1"/>
</dbReference>